<protein>
    <submittedName>
        <fullName evidence="1">Uncharacterized protein</fullName>
    </submittedName>
</protein>
<dbReference type="EMBL" id="JAUJSQ010000001">
    <property type="protein sequence ID" value="MDN7930137.1"/>
    <property type="molecule type" value="Genomic_DNA"/>
</dbReference>
<keyword evidence="2" id="KW-1185">Reference proteome</keyword>
<comment type="caution">
    <text evidence="1">The sequence shown here is derived from an EMBL/GenBank/DDBJ whole genome shotgun (WGS) entry which is preliminary data.</text>
</comment>
<name>A0ABT8P5M1_9BURK</name>
<sequence>MGKLLLFRLCQIAMLDEEVSAFHVGQLLDVAGEVSVYPDFACRQQVEFRFPAVRGRQVARSIPDRSSGALSFQVSRSRELKIADSETGR</sequence>
<dbReference type="Proteomes" id="UP001171606">
    <property type="component" value="Unassembled WGS sequence"/>
</dbReference>
<reference evidence="1" key="1">
    <citation type="submission" date="2023-07" db="EMBL/GenBank/DDBJ databases">
        <title>A collection of bacterial strains from the Burkholderia cepacia Research Laboratory and Repository.</title>
        <authorList>
            <person name="Lipuma J."/>
            <person name="Spilker T."/>
            <person name="Caverly L."/>
        </authorList>
    </citation>
    <scope>NUCLEOTIDE SEQUENCE</scope>
    <source>
        <strain evidence="1">AU42020</strain>
    </source>
</reference>
<evidence type="ECO:0000313" key="2">
    <source>
        <dbReference type="Proteomes" id="UP001171606"/>
    </source>
</evidence>
<dbReference type="RefSeq" id="WP_301754555.1">
    <property type="nucleotide sequence ID" value="NZ_JAUJSQ010000001.1"/>
</dbReference>
<proteinExistence type="predicted"/>
<accession>A0ABT8P5M1</accession>
<organism evidence="1 2">
    <name type="scientific">Burkholderia metallica</name>
    <dbReference type="NCBI Taxonomy" id="488729"/>
    <lineage>
        <taxon>Bacteria</taxon>
        <taxon>Pseudomonadati</taxon>
        <taxon>Pseudomonadota</taxon>
        <taxon>Betaproteobacteria</taxon>
        <taxon>Burkholderiales</taxon>
        <taxon>Burkholderiaceae</taxon>
        <taxon>Burkholderia</taxon>
        <taxon>Burkholderia cepacia complex</taxon>
    </lineage>
</organism>
<gene>
    <name evidence="1" type="ORF">QZM52_02400</name>
</gene>
<evidence type="ECO:0000313" key="1">
    <source>
        <dbReference type="EMBL" id="MDN7930137.1"/>
    </source>
</evidence>